<evidence type="ECO:0000313" key="7">
    <source>
        <dbReference type="Proteomes" id="UP000287651"/>
    </source>
</evidence>
<dbReference type="AlphaFoldDB" id="A0A427AIL8"/>
<evidence type="ECO:0000313" key="6">
    <source>
        <dbReference type="EMBL" id="RRT76011.1"/>
    </source>
</evidence>
<keyword evidence="2" id="KW-0372">Hormone</keyword>
<evidence type="ECO:0000256" key="1">
    <source>
        <dbReference type="ARBA" id="ARBA00009178"/>
    </source>
</evidence>
<feature type="chain" id="PRO_5018983533" evidence="5">
    <location>
        <begin position="26"/>
        <end position="177"/>
    </location>
</feature>
<dbReference type="InterPro" id="IPR008801">
    <property type="entry name" value="RALF"/>
</dbReference>
<dbReference type="GO" id="GO:0009506">
    <property type="term" value="C:plasmodesma"/>
    <property type="evidence" value="ECO:0007669"/>
    <property type="project" value="TreeGrafter"/>
</dbReference>
<dbReference type="GO" id="GO:0005179">
    <property type="term" value="F:hormone activity"/>
    <property type="evidence" value="ECO:0007669"/>
    <property type="project" value="UniProtKB-KW"/>
</dbReference>
<evidence type="ECO:0000256" key="2">
    <source>
        <dbReference type="ARBA" id="ARBA00022702"/>
    </source>
</evidence>
<dbReference type="Pfam" id="PF05498">
    <property type="entry name" value="RALF"/>
    <property type="match status" value="1"/>
</dbReference>
<evidence type="ECO:0000256" key="3">
    <source>
        <dbReference type="ARBA" id="ARBA00022729"/>
    </source>
</evidence>
<protein>
    <submittedName>
        <fullName evidence="6">Uncharacterized protein</fullName>
    </submittedName>
</protein>
<comment type="caution">
    <text evidence="6">The sequence shown here is derived from an EMBL/GenBank/DDBJ whole genome shotgun (WGS) entry which is preliminary data.</text>
</comment>
<accession>A0A427AIL8</accession>
<organism evidence="6 7">
    <name type="scientific">Ensete ventricosum</name>
    <name type="common">Abyssinian banana</name>
    <name type="synonym">Musa ensete</name>
    <dbReference type="NCBI Taxonomy" id="4639"/>
    <lineage>
        <taxon>Eukaryota</taxon>
        <taxon>Viridiplantae</taxon>
        <taxon>Streptophyta</taxon>
        <taxon>Embryophyta</taxon>
        <taxon>Tracheophyta</taxon>
        <taxon>Spermatophyta</taxon>
        <taxon>Magnoliopsida</taxon>
        <taxon>Liliopsida</taxon>
        <taxon>Zingiberales</taxon>
        <taxon>Musaceae</taxon>
        <taxon>Ensete</taxon>
    </lineage>
</organism>
<keyword evidence="3 5" id="KW-0732">Signal</keyword>
<proteinExistence type="inferred from homology"/>
<dbReference type="GO" id="GO:0019722">
    <property type="term" value="P:calcium-mediated signaling"/>
    <property type="evidence" value="ECO:0007669"/>
    <property type="project" value="TreeGrafter"/>
</dbReference>
<reference evidence="6 7" key="1">
    <citation type="journal article" date="2014" name="Agronomy (Basel)">
        <title>A Draft Genome Sequence for Ensete ventricosum, the Drought-Tolerant Tree Against Hunger.</title>
        <authorList>
            <person name="Harrison J."/>
            <person name="Moore K.A."/>
            <person name="Paszkiewicz K."/>
            <person name="Jones T."/>
            <person name="Grant M."/>
            <person name="Ambacheew D."/>
            <person name="Muzemil S."/>
            <person name="Studholme D.J."/>
        </authorList>
    </citation>
    <scope>NUCLEOTIDE SEQUENCE [LARGE SCALE GENOMIC DNA]</scope>
</reference>
<dbReference type="EMBL" id="AMZH03002313">
    <property type="protein sequence ID" value="RRT76011.1"/>
    <property type="molecule type" value="Genomic_DNA"/>
</dbReference>
<evidence type="ECO:0000256" key="5">
    <source>
        <dbReference type="SAM" id="SignalP"/>
    </source>
</evidence>
<gene>
    <name evidence="6" type="ORF">B296_00000721</name>
</gene>
<name>A0A427AIL8_ENSVE</name>
<comment type="similarity">
    <text evidence="1">Belongs to the plant rapid alkalinization factor (RALF) family.</text>
</comment>
<sequence length="177" mass="18914">MGATEMVRVRCFLCMTLLILLSAAAGTMDVGYVQPSNATMFHGVAGGGVEWLETEMTVSSSASKTHIDYRTLNPNKPAVDNAKSGQPYKLLLLLVAAAGGGGRDVGEARLHQLNGTIGQMYAVEEWSLGSETARRILQSTQNSISYGALQKDRVPLQASQPGNPYTRGCQAVYNCKS</sequence>
<dbReference type="Proteomes" id="UP000287651">
    <property type="component" value="Unassembled WGS sequence"/>
</dbReference>
<feature type="signal peptide" evidence="5">
    <location>
        <begin position="1"/>
        <end position="25"/>
    </location>
</feature>
<evidence type="ECO:0000256" key="4">
    <source>
        <dbReference type="ARBA" id="ARBA00023157"/>
    </source>
</evidence>
<keyword evidence="4" id="KW-1015">Disulfide bond</keyword>
<dbReference type="PANTHER" id="PTHR33136">
    <property type="entry name" value="RAPID ALKALINIZATION FACTOR-LIKE"/>
    <property type="match status" value="1"/>
</dbReference>
<dbReference type="PANTHER" id="PTHR33136:SF6">
    <property type="entry name" value="PROTEIN RALF-LIKE 34"/>
    <property type="match status" value="1"/>
</dbReference>